<keyword evidence="3" id="KW-1185">Reference proteome</keyword>
<dbReference type="OrthoDB" id="1452530at2"/>
<protein>
    <submittedName>
        <fullName evidence="2">Uncharacterized protein</fullName>
    </submittedName>
</protein>
<accession>A0A5C6Z4I5</accession>
<evidence type="ECO:0000313" key="2">
    <source>
        <dbReference type="EMBL" id="TXD74768.1"/>
    </source>
</evidence>
<comment type="caution">
    <text evidence="2">The sequence shown here is derived from an EMBL/GenBank/DDBJ whole genome shotgun (WGS) entry which is preliminary data.</text>
</comment>
<proteinExistence type="predicted"/>
<dbReference type="AlphaFoldDB" id="A0A5C6Z4I5"/>
<keyword evidence="1" id="KW-0812">Transmembrane</keyword>
<reference evidence="2 3" key="1">
    <citation type="submission" date="2019-08" db="EMBL/GenBank/DDBJ databases">
        <title>Genome of Aequorivita antarctica SW49 (type strain).</title>
        <authorList>
            <person name="Bowman J.P."/>
        </authorList>
    </citation>
    <scope>NUCLEOTIDE SEQUENCE [LARGE SCALE GENOMIC DNA]</scope>
    <source>
        <strain evidence="2 3">SW49</strain>
    </source>
</reference>
<gene>
    <name evidence="2" type="ORF">ESU54_00830</name>
</gene>
<dbReference type="RefSeq" id="WP_111843006.1">
    <property type="nucleotide sequence ID" value="NZ_UEGI01000001.1"/>
</dbReference>
<dbReference type="EMBL" id="VORT01000001">
    <property type="protein sequence ID" value="TXD74768.1"/>
    <property type="molecule type" value="Genomic_DNA"/>
</dbReference>
<keyword evidence="1" id="KW-0472">Membrane</keyword>
<evidence type="ECO:0000313" key="3">
    <source>
        <dbReference type="Proteomes" id="UP000321497"/>
    </source>
</evidence>
<keyword evidence="1" id="KW-1133">Transmembrane helix</keyword>
<evidence type="ECO:0000256" key="1">
    <source>
        <dbReference type="SAM" id="Phobius"/>
    </source>
</evidence>
<organism evidence="2 3">
    <name type="scientific">Aequorivita antarctica</name>
    <dbReference type="NCBI Taxonomy" id="153266"/>
    <lineage>
        <taxon>Bacteria</taxon>
        <taxon>Pseudomonadati</taxon>
        <taxon>Bacteroidota</taxon>
        <taxon>Flavobacteriia</taxon>
        <taxon>Flavobacteriales</taxon>
        <taxon>Flavobacteriaceae</taxon>
        <taxon>Aequorivita</taxon>
    </lineage>
</organism>
<feature type="transmembrane region" description="Helical" evidence="1">
    <location>
        <begin position="294"/>
        <end position="312"/>
    </location>
</feature>
<dbReference type="Proteomes" id="UP000321497">
    <property type="component" value="Unassembled WGS sequence"/>
</dbReference>
<feature type="transmembrane region" description="Helical" evidence="1">
    <location>
        <begin position="28"/>
        <end position="57"/>
    </location>
</feature>
<name>A0A5C6Z4I5_9FLAO</name>
<sequence length="324" mass="37665">MAQNNQDEIDLGYLFNKISDLFRSFVRILFLVITFFIKYIVIIVILILIGIGIGYYLDKNKTEVYNNELIVIPNFESTQYLYDKVDALSSKLRDGDTEFLQKTIGANYIELVTLEAEPIVDIFSFAATSRDRVDLFKVLTDKQDIPDYVKDPQNFQYFKYHHITIKVKGKEHSKEIVTAIEKYLNENEHFSEYMKVSRESTQFRIETSERTISQIDTILKSSASIDKGKSTLPSVMVSDNSQLNDVIESKDRMLYNLLKLNMQKVDEQSIIKVAAINYNVSDFSGFHISNKVKYPVILVLLFSGFFFLKYIYKKMKHFVEIDAK</sequence>